<feature type="non-terminal residue" evidence="1">
    <location>
        <position position="86"/>
    </location>
</feature>
<organism evidence="1 2">
    <name type="scientific">Chiloscyllium punctatum</name>
    <name type="common">Brownbanded bambooshark</name>
    <name type="synonym">Hemiscyllium punctatum</name>
    <dbReference type="NCBI Taxonomy" id="137246"/>
    <lineage>
        <taxon>Eukaryota</taxon>
        <taxon>Metazoa</taxon>
        <taxon>Chordata</taxon>
        <taxon>Craniata</taxon>
        <taxon>Vertebrata</taxon>
        <taxon>Chondrichthyes</taxon>
        <taxon>Elasmobranchii</taxon>
        <taxon>Galeomorphii</taxon>
        <taxon>Galeoidea</taxon>
        <taxon>Orectolobiformes</taxon>
        <taxon>Hemiscylliidae</taxon>
        <taxon>Chiloscyllium</taxon>
    </lineage>
</organism>
<protein>
    <submittedName>
        <fullName evidence="1">Uncharacterized protein</fullName>
    </submittedName>
</protein>
<dbReference type="Proteomes" id="UP000287033">
    <property type="component" value="Unassembled WGS sequence"/>
</dbReference>
<dbReference type="OrthoDB" id="10063727at2759"/>
<dbReference type="AlphaFoldDB" id="A0A401TDY7"/>
<gene>
    <name evidence="1" type="ORF">chiPu_0024492</name>
</gene>
<comment type="caution">
    <text evidence="1">The sequence shown here is derived from an EMBL/GenBank/DDBJ whole genome shotgun (WGS) entry which is preliminary data.</text>
</comment>
<accession>A0A401TDY7</accession>
<sequence>MLDTYQLKSLDGLLEGDLANIAIVQDRKGKLHLRLRFHFDRNNASQDVLNDQRLLSVDEADNFSVRQPYDRVIRCLGWNFDFSIFN</sequence>
<evidence type="ECO:0000313" key="1">
    <source>
        <dbReference type="EMBL" id="GCC40845.1"/>
    </source>
</evidence>
<name>A0A401TDY7_CHIPU</name>
<reference evidence="1 2" key="1">
    <citation type="journal article" date="2018" name="Nat. Ecol. Evol.">
        <title>Shark genomes provide insights into elasmobranch evolution and the origin of vertebrates.</title>
        <authorList>
            <person name="Hara Y"/>
            <person name="Yamaguchi K"/>
            <person name="Onimaru K"/>
            <person name="Kadota M"/>
            <person name="Koyanagi M"/>
            <person name="Keeley SD"/>
            <person name="Tatsumi K"/>
            <person name="Tanaka K"/>
            <person name="Motone F"/>
            <person name="Kageyama Y"/>
            <person name="Nozu R"/>
            <person name="Adachi N"/>
            <person name="Nishimura O"/>
            <person name="Nakagawa R"/>
            <person name="Tanegashima C"/>
            <person name="Kiyatake I"/>
            <person name="Matsumoto R"/>
            <person name="Murakumo K"/>
            <person name="Nishida K"/>
            <person name="Terakita A"/>
            <person name="Kuratani S"/>
            <person name="Sato K"/>
            <person name="Hyodo S Kuraku.S."/>
        </authorList>
    </citation>
    <scope>NUCLEOTIDE SEQUENCE [LARGE SCALE GENOMIC DNA]</scope>
</reference>
<dbReference type="STRING" id="137246.A0A401TDY7"/>
<proteinExistence type="predicted"/>
<keyword evidence="2" id="KW-1185">Reference proteome</keyword>
<evidence type="ECO:0000313" key="2">
    <source>
        <dbReference type="Proteomes" id="UP000287033"/>
    </source>
</evidence>
<dbReference type="EMBL" id="BEZZ01040599">
    <property type="protein sequence ID" value="GCC40845.1"/>
    <property type="molecule type" value="Genomic_DNA"/>
</dbReference>